<protein>
    <recommendedName>
        <fullName evidence="3">Transposase</fullName>
    </recommendedName>
</protein>
<evidence type="ECO:0000313" key="2">
    <source>
        <dbReference type="Proteomes" id="UP001230207"/>
    </source>
</evidence>
<dbReference type="Proteomes" id="UP001230207">
    <property type="component" value="Unassembled WGS sequence"/>
</dbReference>
<organism evidence="1 2">
    <name type="scientific">Pararhizobium capsulatum DSM 1112</name>
    <dbReference type="NCBI Taxonomy" id="1121113"/>
    <lineage>
        <taxon>Bacteria</taxon>
        <taxon>Pseudomonadati</taxon>
        <taxon>Pseudomonadota</taxon>
        <taxon>Alphaproteobacteria</taxon>
        <taxon>Hyphomicrobiales</taxon>
        <taxon>Rhizobiaceae</taxon>
        <taxon>Rhizobium/Agrobacterium group</taxon>
        <taxon>Pararhizobium</taxon>
    </lineage>
</organism>
<sequence>MKEICEIVRENEGTLAELAARQAAFVAKLMDRRRRQTGCRTHIPD</sequence>
<evidence type="ECO:0008006" key="3">
    <source>
        <dbReference type="Google" id="ProtNLM"/>
    </source>
</evidence>
<accession>A0ABU0BN60</accession>
<reference evidence="1 2" key="1">
    <citation type="submission" date="2023-07" db="EMBL/GenBank/DDBJ databases">
        <title>Genomic Encyclopedia of Type Strains, Phase IV (KMG-IV): sequencing the most valuable type-strain genomes for metagenomic binning, comparative biology and taxonomic classification.</title>
        <authorList>
            <person name="Goeker M."/>
        </authorList>
    </citation>
    <scope>NUCLEOTIDE SEQUENCE [LARGE SCALE GENOMIC DNA]</scope>
    <source>
        <strain evidence="1 2">DSM 1112</strain>
    </source>
</reference>
<keyword evidence="2" id="KW-1185">Reference proteome</keyword>
<evidence type="ECO:0000313" key="1">
    <source>
        <dbReference type="EMBL" id="MDQ0319696.1"/>
    </source>
</evidence>
<proteinExistence type="predicted"/>
<dbReference type="EMBL" id="JAUSVF010000001">
    <property type="protein sequence ID" value="MDQ0319696.1"/>
    <property type="molecule type" value="Genomic_DNA"/>
</dbReference>
<gene>
    <name evidence="1" type="ORF">QO002_001834</name>
</gene>
<comment type="caution">
    <text evidence="1">The sequence shown here is derived from an EMBL/GenBank/DDBJ whole genome shotgun (WGS) entry which is preliminary data.</text>
</comment>
<name>A0ABU0BN60_9HYPH</name>